<gene>
    <name evidence="9" type="ORF">CLHUN_03300</name>
</gene>
<dbReference type="HAMAP" id="MF_00693">
    <property type="entry name" value="Transcrip_reg_TACO1"/>
    <property type="match status" value="1"/>
</dbReference>
<dbReference type="InterPro" id="IPR029072">
    <property type="entry name" value="YebC-like"/>
</dbReference>
<dbReference type="RefSeq" id="WP_080062824.1">
    <property type="nucleotide sequence ID" value="NZ_MZGX01000002.1"/>
</dbReference>
<dbReference type="InterPro" id="IPR002876">
    <property type="entry name" value="Transcrip_reg_TACO1-like"/>
</dbReference>
<dbReference type="Proteomes" id="UP000191554">
    <property type="component" value="Unassembled WGS sequence"/>
</dbReference>
<dbReference type="Pfam" id="PF01709">
    <property type="entry name" value="Transcrip_reg"/>
    <property type="match status" value="1"/>
</dbReference>
<dbReference type="STRING" id="48256.CLHUN_03300"/>
<keyword evidence="10" id="KW-1185">Reference proteome</keyword>
<sequence length="245" mass="27159">MSGHSKWANIKRQKGEADAKKGKIFTKLGREIQIAVKVGGGADPNSNSKLKDVIAKCKAVNMPNDNIQRSIKKASGDGDSDNYEEITYEGYGPGGVAVICECTTDNRNRTAGDLRHYFDKFGGNLGQSGCVSFMFNKKGVIVIENDGKINEDDLMMEALEVGAEDFKADGDIFEILTDPADFSNVREALEKKGFEFLEAEISMIPTTTTKLTDPEHIKFMDKLIENLEELDDVSNVYHSWEQDEE</sequence>
<keyword evidence="2 6" id="KW-0963">Cytoplasm</keyword>
<protein>
    <recommendedName>
        <fullName evidence="6">Probable transcriptional regulatory protein CLHUN_03300</fullName>
    </recommendedName>
</protein>
<dbReference type="SUPFAM" id="SSF75625">
    <property type="entry name" value="YebC-like"/>
    <property type="match status" value="1"/>
</dbReference>
<organism evidence="9 10">
    <name type="scientific">Ruminiclostridium hungatei</name>
    <name type="common">Clostridium hungatei</name>
    <dbReference type="NCBI Taxonomy" id="48256"/>
    <lineage>
        <taxon>Bacteria</taxon>
        <taxon>Bacillati</taxon>
        <taxon>Bacillota</taxon>
        <taxon>Clostridia</taxon>
        <taxon>Eubacteriales</taxon>
        <taxon>Oscillospiraceae</taxon>
        <taxon>Ruminiclostridium</taxon>
    </lineage>
</organism>
<reference evidence="9 10" key="1">
    <citation type="submission" date="2017-03" db="EMBL/GenBank/DDBJ databases">
        <title>Genome sequence of Clostridium hungatei DSM 14427.</title>
        <authorList>
            <person name="Poehlein A."/>
            <person name="Daniel R."/>
        </authorList>
    </citation>
    <scope>NUCLEOTIDE SEQUENCE [LARGE SCALE GENOMIC DNA]</scope>
    <source>
        <strain evidence="9 10">DSM 14427</strain>
    </source>
</reference>
<evidence type="ECO:0000313" key="10">
    <source>
        <dbReference type="Proteomes" id="UP000191554"/>
    </source>
</evidence>
<feature type="domain" description="TACO1/YebC-like N-terminal" evidence="8">
    <location>
        <begin position="5"/>
        <end position="76"/>
    </location>
</feature>
<evidence type="ECO:0000256" key="6">
    <source>
        <dbReference type="HAMAP-Rule" id="MF_00693"/>
    </source>
</evidence>
<dbReference type="PANTHER" id="PTHR12532">
    <property type="entry name" value="TRANSLATIONAL ACTIVATOR OF CYTOCHROME C OXIDASE 1"/>
    <property type="match status" value="1"/>
</dbReference>
<comment type="similarity">
    <text evidence="1 6">Belongs to the TACO1 family.</text>
</comment>
<dbReference type="InterPro" id="IPR048300">
    <property type="entry name" value="TACO1_YebC-like_2nd/3rd_dom"/>
</dbReference>
<dbReference type="GO" id="GO:0006355">
    <property type="term" value="P:regulation of DNA-templated transcription"/>
    <property type="evidence" value="ECO:0007669"/>
    <property type="project" value="UniProtKB-UniRule"/>
</dbReference>
<dbReference type="GO" id="GO:0005829">
    <property type="term" value="C:cytosol"/>
    <property type="evidence" value="ECO:0007669"/>
    <property type="project" value="TreeGrafter"/>
</dbReference>
<evidence type="ECO:0000256" key="2">
    <source>
        <dbReference type="ARBA" id="ARBA00022490"/>
    </source>
</evidence>
<dbReference type="NCBIfam" id="NF009044">
    <property type="entry name" value="PRK12378.1"/>
    <property type="match status" value="1"/>
</dbReference>
<dbReference type="EMBL" id="MZGX01000002">
    <property type="protein sequence ID" value="OPX45857.1"/>
    <property type="molecule type" value="Genomic_DNA"/>
</dbReference>
<keyword evidence="4 6" id="KW-0238">DNA-binding</keyword>
<dbReference type="Gene3D" id="3.30.70.980">
    <property type="match status" value="2"/>
</dbReference>
<dbReference type="InterPro" id="IPR026564">
    <property type="entry name" value="Transcrip_reg_TACO1-like_dom3"/>
</dbReference>
<evidence type="ECO:0000259" key="8">
    <source>
        <dbReference type="Pfam" id="PF20772"/>
    </source>
</evidence>
<evidence type="ECO:0000256" key="4">
    <source>
        <dbReference type="ARBA" id="ARBA00023125"/>
    </source>
</evidence>
<evidence type="ECO:0000256" key="5">
    <source>
        <dbReference type="ARBA" id="ARBA00023163"/>
    </source>
</evidence>
<keyword evidence="3 6" id="KW-0805">Transcription regulation</keyword>
<name>A0A1V4SRK9_RUMHU</name>
<dbReference type="InterPro" id="IPR049083">
    <property type="entry name" value="TACO1_YebC_N"/>
</dbReference>
<comment type="caution">
    <text evidence="9">The sequence shown here is derived from an EMBL/GenBank/DDBJ whole genome shotgun (WGS) entry which is preliminary data.</text>
</comment>
<dbReference type="PANTHER" id="PTHR12532:SF6">
    <property type="entry name" value="TRANSCRIPTIONAL REGULATORY PROTEIN YEBC-RELATED"/>
    <property type="match status" value="1"/>
</dbReference>
<proteinExistence type="inferred from homology"/>
<dbReference type="FunFam" id="3.30.70.980:FF:000002">
    <property type="entry name" value="Probable transcriptional regulatory protein YebC"/>
    <property type="match status" value="1"/>
</dbReference>
<dbReference type="OrthoDB" id="9781053at2"/>
<keyword evidence="5 6" id="KW-0804">Transcription</keyword>
<dbReference type="NCBIfam" id="NF001030">
    <property type="entry name" value="PRK00110.1"/>
    <property type="match status" value="1"/>
</dbReference>
<evidence type="ECO:0000313" key="9">
    <source>
        <dbReference type="EMBL" id="OPX45857.1"/>
    </source>
</evidence>
<dbReference type="InterPro" id="IPR017856">
    <property type="entry name" value="Integrase-like_N"/>
</dbReference>
<evidence type="ECO:0000259" key="7">
    <source>
        <dbReference type="Pfam" id="PF01709"/>
    </source>
</evidence>
<dbReference type="Pfam" id="PF20772">
    <property type="entry name" value="TACO1_YebC_N"/>
    <property type="match status" value="1"/>
</dbReference>
<dbReference type="GO" id="GO:0003677">
    <property type="term" value="F:DNA binding"/>
    <property type="evidence" value="ECO:0007669"/>
    <property type="project" value="UniProtKB-UniRule"/>
</dbReference>
<evidence type="ECO:0000256" key="1">
    <source>
        <dbReference type="ARBA" id="ARBA00008724"/>
    </source>
</evidence>
<accession>A0A1V4SRK9</accession>
<evidence type="ECO:0000256" key="3">
    <source>
        <dbReference type="ARBA" id="ARBA00023015"/>
    </source>
</evidence>
<comment type="subcellular location">
    <subcellularLocation>
        <location evidence="6">Cytoplasm</location>
    </subcellularLocation>
</comment>
<dbReference type="FunFam" id="1.10.10.200:FF:000002">
    <property type="entry name" value="Probable transcriptional regulatory protein CLM62_37755"/>
    <property type="match status" value="1"/>
</dbReference>
<dbReference type="NCBIfam" id="TIGR01033">
    <property type="entry name" value="YebC/PmpR family DNA-binding transcriptional regulator"/>
    <property type="match status" value="1"/>
</dbReference>
<dbReference type="AlphaFoldDB" id="A0A1V4SRK9"/>
<feature type="domain" description="TACO1/YebC-like second and third" evidence="7">
    <location>
        <begin position="83"/>
        <end position="239"/>
    </location>
</feature>
<dbReference type="Gene3D" id="1.10.10.200">
    <property type="match status" value="1"/>
</dbReference>